<gene>
    <name evidence="1" type="ORF">EDC29_105192</name>
</gene>
<sequence length="222" mass="24441">MPRSNIRRATLAALALALILGSIGGVLMATEQPAYTLIEQHRGFELRRYPPLLVAEVEVEGTFDAVGGRAFRVLADYIFGNNQGSRKIAMTAPVNQQPLGRGERIAMTAPVTQQPSGEARYRISFIMPAHFTRDTLPRPNDGRVHIREIPARLLAAHRYSGGWGEGRYREHESQLLAAVQGAGLSPVGTPIYARYNSPFSLPFLRRNEVLVEVERAPTALGD</sequence>
<dbReference type="EMBL" id="SMDC01000005">
    <property type="protein sequence ID" value="TCW36017.1"/>
    <property type="molecule type" value="Genomic_DNA"/>
</dbReference>
<protein>
    <submittedName>
        <fullName evidence="1">SOUL heme-binding protein</fullName>
    </submittedName>
</protein>
<comment type="caution">
    <text evidence="1">The sequence shown here is derived from an EMBL/GenBank/DDBJ whole genome shotgun (WGS) entry which is preliminary data.</text>
</comment>
<dbReference type="Proteomes" id="UP000295247">
    <property type="component" value="Unassembled WGS sequence"/>
</dbReference>
<name>A0A4R4AAN6_MARGR</name>
<dbReference type="PANTHER" id="PTHR11220">
    <property type="entry name" value="HEME-BINDING PROTEIN-RELATED"/>
    <property type="match status" value="1"/>
</dbReference>
<proteinExistence type="predicted"/>
<accession>A0A4R4AAN6</accession>
<dbReference type="PANTHER" id="PTHR11220:SF58">
    <property type="entry name" value="SOUL HEME-BINDING FAMILY PROTEIN"/>
    <property type="match status" value="1"/>
</dbReference>
<dbReference type="AlphaFoldDB" id="A0A4R4AAN6"/>
<dbReference type="InterPro" id="IPR006917">
    <property type="entry name" value="SOUL_heme-bd"/>
</dbReference>
<dbReference type="RefSeq" id="WP_132229650.1">
    <property type="nucleotide sequence ID" value="NZ_NRRH01000016.1"/>
</dbReference>
<dbReference type="Gene3D" id="3.20.80.10">
    <property type="entry name" value="Regulatory factor, effector binding domain"/>
    <property type="match status" value="2"/>
</dbReference>
<organism evidence="1 2">
    <name type="scientific">Marichromatium gracile</name>
    <name type="common">Chromatium gracile</name>
    <dbReference type="NCBI Taxonomy" id="1048"/>
    <lineage>
        <taxon>Bacteria</taxon>
        <taxon>Pseudomonadati</taxon>
        <taxon>Pseudomonadota</taxon>
        <taxon>Gammaproteobacteria</taxon>
        <taxon>Chromatiales</taxon>
        <taxon>Chromatiaceae</taxon>
        <taxon>Marichromatium</taxon>
    </lineage>
</organism>
<evidence type="ECO:0000313" key="2">
    <source>
        <dbReference type="Proteomes" id="UP000295247"/>
    </source>
</evidence>
<dbReference type="InterPro" id="IPR011256">
    <property type="entry name" value="Reg_factor_effector_dom_sf"/>
</dbReference>
<dbReference type="SUPFAM" id="SSF55136">
    <property type="entry name" value="Probable bacterial effector-binding domain"/>
    <property type="match status" value="1"/>
</dbReference>
<dbReference type="Pfam" id="PF04832">
    <property type="entry name" value="SOUL"/>
    <property type="match status" value="1"/>
</dbReference>
<evidence type="ECO:0000313" key="1">
    <source>
        <dbReference type="EMBL" id="TCW36017.1"/>
    </source>
</evidence>
<reference evidence="1 2" key="1">
    <citation type="submission" date="2019-03" db="EMBL/GenBank/DDBJ databases">
        <title>Genomic Encyclopedia of Type Strains, Phase IV (KMG-IV): sequencing the most valuable type-strain genomes for metagenomic binning, comparative biology and taxonomic classification.</title>
        <authorList>
            <person name="Goeker M."/>
        </authorList>
    </citation>
    <scope>NUCLEOTIDE SEQUENCE [LARGE SCALE GENOMIC DNA]</scope>
    <source>
        <strain evidence="1 2">DSM 203</strain>
    </source>
</reference>